<accession>A0AAN9HVL0</accession>
<dbReference type="EMBL" id="JAYWIO010000006">
    <property type="protein sequence ID" value="KAK7255309.1"/>
    <property type="molecule type" value="Genomic_DNA"/>
</dbReference>
<feature type="region of interest" description="Disordered" evidence="1">
    <location>
        <begin position="65"/>
        <end position="95"/>
    </location>
</feature>
<keyword evidence="4" id="KW-1185">Reference proteome</keyword>
<keyword evidence="2" id="KW-1133">Transmembrane helix</keyword>
<gene>
    <name evidence="3" type="ORF">RIF29_28716</name>
</gene>
<evidence type="ECO:0000313" key="4">
    <source>
        <dbReference type="Proteomes" id="UP001372338"/>
    </source>
</evidence>
<reference evidence="3 4" key="1">
    <citation type="submission" date="2024-01" db="EMBL/GenBank/DDBJ databases">
        <title>The genomes of 5 underutilized Papilionoideae crops provide insights into root nodulation and disease resistanc.</title>
        <authorList>
            <person name="Yuan L."/>
        </authorList>
    </citation>
    <scope>NUCLEOTIDE SEQUENCE [LARGE SCALE GENOMIC DNA]</scope>
    <source>
        <strain evidence="3">ZHUSHIDOU_FW_LH</strain>
        <tissue evidence="3">Leaf</tissue>
    </source>
</reference>
<feature type="compositionally biased region" description="Gly residues" evidence="1">
    <location>
        <begin position="65"/>
        <end position="81"/>
    </location>
</feature>
<sequence>MTVVLAAAIYSIACWFTTRVVSLVHYQGREGWERVAWEERGVGVVAILWLGGCLWWATTVAWDGGSSGRGKGREGVGWGVGEKGKESKGKTKGGAKGRLRLLAWVRLPVKRLWSEVRCVQVLSKKKNREDGVLQLSSGI</sequence>
<protein>
    <submittedName>
        <fullName evidence="3">Uncharacterized protein</fullName>
    </submittedName>
</protein>
<dbReference type="Proteomes" id="UP001372338">
    <property type="component" value="Unassembled WGS sequence"/>
</dbReference>
<dbReference type="AlphaFoldDB" id="A0AAN9HVL0"/>
<keyword evidence="2" id="KW-0472">Membrane</keyword>
<evidence type="ECO:0000256" key="1">
    <source>
        <dbReference type="SAM" id="MobiDB-lite"/>
    </source>
</evidence>
<proteinExistence type="predicted"/>
<organism evidence="3 4">
    <name type="scientific">Crotalaria pallida</name>
    <name type="common">Smooth rattlebox</name>
    <name type="synonym">Crotalaria striata</name>
    <dbReference type="NCBI Taxonomy" id="3830"/>
    <lineage>
        <taxon>Eukaryota</taxon>
        <taxon>Viridiplantae</taxon>
        <taxon>Streptophyta</taxon>
        <taxon>Embryophyta</taxon>
        <taxon>Tracheophyta</taxon>
        <taxon>Spermatophyta</taxon>
        <taxon>Magnoliopsida</taxon>
        <taxon>eudicotyledons</taxon>
        <taxon>Gunneridae</taxon>
        <taxon>Pentapetalae</taxon>
        <taxon>rosids</taxon>
        <taxon>fabids</taxon>
        <taxon>Fabales</taxon>
        <taxon>Fabaceae</taxon>
        <taxon>Papilionoideae</taxon>
        <taxon>50 kb inversion clade</taxon>
        <taxon>genistoids sensu lato</taxon>
        <taxon>core genistoids</taxon>
        <taxon>Crotalarieae</taxon>
        <taxon>Crotalaria</taxon>
    </lineage>
</organism>
<evidence type="ECO:0000256" key="2">
    <source>
        <dbReference type="SAM" id="Phobius"/>
    </source>
</evidence>
<keyword evidence="2" id="KW-0812">Transmembrane</keyword>
<name>A0AAN9HVL0_CROPI</name>
<feature type="transmembrane region" description="Helical" evidence="2">
    <location>
        <begin position="41"/>
        <end position="62"/>
    </location>
</feature>
<evidence type="ECO:0000313" key="3">
    <source>
        <dbReference type="EMBL" id="KAK7255309.1"/>
    </source>
</evidence>
<comment type="caution">
    <text evidence="3">The sequence shown here is derived from an EMBL/GenBank/DDBJ whole genome shotgun (WGS) entry which is preliminary data.</text>
</comment>